<dbReference type="EMBL" id="BAAATD010000005">
    <property type="protein sequence ID" value="GAA2601250.1"/>
    <property type="molecule type" value="Genomic_DNA"/>
</dbReference>
<dbReference type="Pfam" id="PF01243">
    <property type="entry name" value="PNPOx_N"/>
    <property type="match status" value="1"/>
</dbReference>
<dbReference type="Proteomes" id="UP001501509">
    <property type="component" value="Unassembled WGS sequence"/>
</dbReference>
<gene>
    <name evidence="3" type="ORF">GCM10010411_38610</name>
</gene>
<evidence type="ECO:0000259" key="2">
    <source>
        <dbReference type="Pfam" id="PF01243"/>
    </source>
</evidence>
<dbReference type="InterPro" id="IPR052019">
    <property type="entry name" value="F420H2_bilvrd_red/Heme_oxyg"/>
</dbReference>
<organism evidence="3 4">
    <name type="scientific">Actinomadura fulvescens</name>
    <dbReference type="NCBI Taxonomy" id="46160"/>
    <lineage>
        <taxon>Bacteria</taxon>
        <taxon>Bacillati</taxon>
        <taxon>Actinomycetota</taxon>
        <taxon>Actinomycetes</taxon>
        <taxon>Streptosporangiales</taxon>
        <taxon>Thermomonosporaceae</taxon>
        <taxon>Actinomadura</taxon>
    </lineage>
</organism>
<dbReference type="InterPro" id="IPR012349">
    <property type="entry name" value="Split_barrel_FMN-bd"/>
</dbReference>
<reference evidence="3 4" key="1">
    <citation type="journal article" date="2019" name="Int. J. Syst. Evol. Microbiol.">
        <title>The Global Catalogue of Microorganisms (GCM) 10K type strain sequencing project: providing services to taxonomists for standard genome sequencing and annotation.</title>
        <authorList>
            <consortium name="The Broad Institute Genomics Platform"/>
            <consortium name="The Broad Institute Genome Sequencing Center for Infectious Disease"/>
            <person name="Wu L."/>
            <person name="Ma J."/>
        </authorList>
    </citation>
    <scope>NUCLEOTIDE SEQUENCE [LARGE SCALE GENOMIC DNA]</scope>
    <source>
        <strain evidence="3 4">JCM 6833</strain>
    </source>
</reference>
<comment type="caution">
    <text evidence="3">The sequence shown here is derived from an EMBL/GenBank/DDBJ whole genome shotgun (WGS) entry which is preliminary data.</text>
</comment>
<evidence type="ECO:0000313" key="4">
    <source>
        <dbReference type="Proteomes" id="UP001501509"/>
    </source>
</evidence>
<accession>A0ABN3PTE1</accession>
<dbReference type="InterPro" id="IPR011576">
    <property type="entry name" value="Pyridox_Oxase_N"/>
</dbReference>
<dbReference type="RefSeq" id="WP_344542701.1">
    <property type="nucleotide sequence ID" value="NZ_BAAATD010000005.1"/>
</dbReference>
<sequence length="156" mass="17208">MSERRRIALTQDEVTSLVGTQPKLQLGTINPDGTPHLVTMFHAVVDGKIAFWTYRASQKARNIARDPRVTCLIEAGDDYFELSGALIYGRAEVVTEPNRVRYVGTEVVRRMMDPAGSGDGAEAIAPFVEATAAKRHAYLVEPVRVASWDHRKLAGN</sequence>
<dbReference type="SUPFAM" id="SSF50475">
    <property type="entry name" value="FMN-binding split barrel"/>
    <property type="match status" value="1"/>
</dbReference>
<dbReference type="PANTHER" id="PTHR35176:SF6">
    <property type="entry name" value="HEME OXYGENASE HI_0854-RELATED"/>
    <property type="match status" value="1"/>
</dbReference>
<feature type="domain" description="Pyridoxamine 5'-phosphate oxidase N-terminal" evidence="2">
    <location>
        <begin position="12"/>
        <end position="148"/>
    </location>
</feature>
<keyword evidence="1" id="KW-0560">Oxidoreductase</keyword>
<dbReference type="PANTHER" id="PTHR35176">
    <property type="entry name" value="HEME OXYGENASE HI_0854-RELATED"/>
    <property type="match status" value="1"/>
</dbReference>
<protein>
    <submittedName>
        <fullName evidence="3">PPOX class F420-dependent oxidoreductase</fullName>
    </submittedName>
</protein>
<name>A0ABN3PTE1_9ACTN</name>
<proteinExistence type="predicted"/>
<keyword evidence="4" id="KW-1185">Reference proteome</keyword>
<dbReference type="Gene3D" id="2.30.110.10">
    <property type="entry name" value="Electron Transport, Fmn-binding Protein, Chain A"/>
    <property type="match status" value="1"/>
</dbReference>
<evidence type="ECO:0000313" key="3">
    <source>
        <dbReference type="EMBL" id="GAA2601250.1"/>
    </source>
</evidence>
<evidence type="ECO:0000256" key="1">
    <source>
        <dbReference type="ARBA" id="ARBA00023002"/>
    </source>
</evidence>